<dbReference type="Proteomes" id="UP000828048">
    <property type="component" value="Chromosome 6"/>
</dbReference>
<dbReference type="EMBL" id="CM037156">
    <property type="protein sequence ID" value="KAH7837239.1"/>
    <property type="molecule type" value="Genomic_DNA"/>
</dbReference>
<protein>
    <submittedName>
        <fullName evidence="1">Uncharacterized protein</fullName>
    </submittedName>
</protein>
<organism evidence="1 2">
    <name type="scientific">Vaccinium darrowii</name>
    <dbReference type="NCBI Taxonomy" id="229202"/>
    <lineage>
        <taxon>Eukaryota</taxon>
        <taxon>Viridiplantae</taxon>
        <taxon>Streptophyta</taxon>
        <taxon>Embryophyta</taxon>
        <taxon>Tracheophyta</taxon>
        <taxon>Spermatophyta</taxon>
        <taxon>Magnoliopsida</taxon>
        <taxon>eudicotyledons</taxon>
        <taxon>Gunneridae</taxon>
        <taxon>Pentapetalae</taxon>
        <taxon>asterids</taxon>
        <taxon>Ericales</taxon>
        <taxon>Ericaceae</taxon>
        <taxon>Vaccinioideae</taxon>
        <taxon>Vaccinieae</taxon>
        <taxon>Vaccinium</taxon>
    </lineage>
</organism>
<comment type="caution">
    <text evidence="1">The sequence shown here is derived from an EMBL/GenBank/DDBJ whole genome shotgun (WGS) entry which is preliminary data.</text>
</comment>
<proteinExistence type="predicted"/>
<evidence type="ECO:0000313" key="2">
    <source>
        <dbReference type="Proteomes" id="UP000828048"/>
    </source>
</evidence>
<keyword evidence="2" id="KW-1185">Reference proteome</keyword>
<gene>
    <name evidence="1" type="ORF">Vadar_011513</name>
</gene>
<name>A0ACB7XA19_9ERIC</name>
<sequence length="200" mass="21640">MAALQLPVCLSIASLLISPSHSQTCNTPQSFSNGKLYVNYMDINTLNTTLFWTYYTTTSSLFVAFLAPPPTSNGWVAWGINPTAPKMLCTQALLAHRQTFEGASSMVVWTFNLNSLALVFPSAISYAVSDVSTEYVDRKTRIFATLALPPNTTTVNHVWNARQESVGTLELVKSSRAGLGSSTLTTASPRTKGHSGGDRI</sequence>
<reference evidence="1 2" key="1">
    <citation type="journal article" date="2021" name="Hortic Res">
        <title>High-quality reference genome and annotation aids understanding of berry development for evergreen blueberry (Vaccinium darrowii).</title>
        <authorList>
            <person name="Yu J."/>
            <person name="Hulse-Kemp A.M."/>
            <person name="Babiker E."/>
            <person name="Staton M."/>
        </authorList>
    </citation>
    <scope>NUCLEOTIDE SEQUENCE [LARGE SCALE GENOMIC DNA]</scope>
    <source>
        <strain evidence="2">cv. NJ 8807/NJ 8810</strain>
        <tissue evidence="1">Young leaf</tissue>
    </source>
</reference>
<evidence type="ECO:0000313" key="1">
    <source>
        <dbReference type="EMBL" id="KAH7837239.1"/>
    </source>
</evidence>
<accession>A0ACB7XA19</accession>